<dbReference type="SUPFAM" id="SSF111038">
    <property type="entry name" value="YjbQ-like"/>
    <property type="match status" value="1"/>
</dbReference>
<name>A0ABU7I6X0_9SPHI</name>
<dbReference type="PIRSF" id="PIRSF004681">
    <property type="entry name" value="UCP004681"/>
    <property type="match status" value="1"/>
</dbReference>
<dbReference type="NCBIfam" id="TIGR00149">
    <property type="entry name" value="TIGR00149_YjbQ"/>
    <property type="match status" value="1"/>
</dbReference>
<reference evidence="2 3" key="1">
    <citation type="submission" date="2024-01" db="EMBL/GenBank/DDBJ databases">
        <title>Pedobacter sp. nov., isolated from fresh soil.</title>
        <authorList>
            <person name="Le N.T.T."/>
        </authorList>
    </citation>
    <scope>NUCLEOTIDE SEQUENCE [LARGE SCALE GENOMIC DNA]</scope>
    <source>
        <strain evidence="2 3">KR3-3</strain>
    </source>
</reference>
<comment type="similarity">
    <text evidence="1">Belongs to the UPF0047 family.</text>
</comment>
<dbReference type="RefSeq" id="WP_330107551.1">
    <property type="nucleotide sequence ID" value="NZ_JAZDQT010000001.1"/>
</dbReference>
<dbReference type="InterPro" id="IPR001602">
    <property type="entry name" value="UPF0047_YjbQ-like"/>
</dbReference>
<organism evidence="2 3">
    <name type="scientific">Pedobacter albus</name>
    <dbReference type="NCBI Taxonomy" id="3113905"/>
    <lineage>
        <taxon>Bacteria</taxon>
        <taxon>Pseudomonadati</taxon>
        <taxon>Bacteroidota</taxon>
        <taxon>Sphingobacteriia</taxon>
        <taxon>Sphingobacteriales</taxon>
        <taxon>Sphingobacteriaceae</taxon>
        <taxon>Pedobacter</taxon>
    </lineage>
</organism>
<dbReference type="PANTHER" id="PTHR30615">
    <property type="entry name" value="UNCHARACTERIZED PROTEIN YJBQ-RELATED"/>
    <property type="match status" value="1"/>
</dbReference>
<dbReference type="InterPro" id="IPR035917">
    <property type="entry name" value="YjbQ-like_sf"/>
</dbReference>
<proteinExistence type="inferred from homology"/>
<dbReference type="Gene3D" id="2.60.120.460">
    <property type="entry name" value="YjbQ-like"/>
    <property type="match status" value="1"/>
</dbReference>
<dbReference type="Pfam" id="PF01894">
    <property type="entry name" value="YjbQ"/>
    <property type="match status" value="1"/>
</dbReference>
<evidence type="ECO:0000313" key="2">
    <source>
        <dbReference type="EMBL" id="MEE1945203.1"/>
    </source>
</evidence>
<dbReference type="Proteomes" id="UP001336835">
    <property type="component" value="Unassembled WGS sequence"/>
</dbReference>
<dbReference type="EMBL" id="JAZDQT010000001">
    <property type="protein sequence ID" value="MEE1945203.1"/>
    <property type="molecule type" value="Genomic_DNA"/>
</dbReference>
<evidence type="ECO:0000256" key="1">
    <source>
        <dbReference type="ARBA" id="ARBA00005534"/>
    </source>
</evidence>
<evidence type="ECO:0000313" key="3">
    <source>
        <dbReference type="Proteomes" id="UP001336835"/>
    </source>
</evidence>
<comment type="caution">
    <text evidence="2">The sequence shown here is derived from an EMBL/GenBank/DDBJ whole genome shotgun (WGS) entry which is preliminary data.</text>
</comment>
<sequence>MQLFQYVLSLRPRKRGFHLITDEVLQAIPEIGNLKVGMLQVFIQHTSASLTINENADPTVRADFEMWFNKVVPENDPDYEHDYEGADDMPAHLKATLLGASVLIPISNGKPALGIWQGIYLCEHRNYGGSRKVVVTAWGN</sequence>
<gene>
    <name evidence="2" type="ORF">VRU48_08795</name>
</gene>
<accession>A0ABU7I6X0</accession>
<dbReference type="PANTHER" id="PTHR30615:SF8">
    <property type="entry name" value="UPF0047 PROTEIN C4A8.02C"/>
    <property type="match status" value="1"/>
</dbReference>
<keyword evidence="3" id="KW-1185">Reference proteome</keyword>
<protein>
    <submittedName>
        <fullName evidence="2">Secondary thiamine-phosphate synthase enzyme YjbQ</fullName>
    </submittedName>
</protein>